<organism evidence="1">
    <name type="scientific">marine metagenome</name>
    <dbReference type="NCBI Taxonomy" id="408172"/>
    <lineage>
        <taxon>unclassified sequences</taxon>
        <taxon>metagenomes</taxon>
        <taxon>ecological metagenomes</taxon>
    </lineage>
</organism>
<sequence length="122" mass="14138">MSPEELLRKKIHMYDQCVIALGYDPVGKGLSEGAAYLIEFLESECTYLRDGLQEHEDGTHDLWAPFKEMLESDDPDAVIERYKGEEYLQRARYRERMRAHMLAARLLSRPPRAIDTDSDGFV</sequence>
<gene>
    <name evidence="1" type="ORF">METZ01_LOCUS263908</name>
</gene>
<accession>A0A382JFC8</accession>
<dbReference type="EMBL" id="UINC01074145">
    <property type="protein sequence ID" value="SVC11054.1"/>
    <property type="molecule type" value="Genomic_DNA"/>
</dbReference>
<name>A0A382JFC8_9ZZZZ</name>
<reference evidence="1" key="1">
    <citation type="submission" date="2018-05" db="EMBL/GenBank/DDBJ databases">
        <authorList>
            <person name="Lanie J.A."/>
            <person name="Ng W.-L."/>
            <person name="Kazmierczak K.M."/>
            <person name="Andrzejewski T.M."/>
            <person name="Davidsen T.M."/>
            <person name="Wayne K.J."/>
            <person name="Tettelin H."/>
            <person name="Glass J.I."/>
            <person name="Rusch D."/>
            <person name="Podicherti R."/>
            <person name="Tsui H.-C.T."/>
            <person name="Winkler M.E."/>
        </authorList>
    </citation>
    <scope>NUCLEOTIDE SEQUENCE</scope>
</reference>
<proteinExistence type="predicted"/>
<dbReference type="AlphaFoldDB" id="A0A382JFC8"/>
<protein>
    <submittedName>
        <fullName evidence="1">Uncharacterized protein</fullName>
    </submittedName>
</protein>
<feature type="non-terminal residue" evidence="1">
    <location>
        <position position="122"/>
    </location>
</feature>
<evidence type="ECO:0000313" key="1">
    <source>
        <dbReference type="EMBL" id="SVC11054.1"/>
    </source>
</evidence>